<gene>
    <name evidence="1" type="ORF">UFOVP67_33</name>
</gene>
<dbReference type="EMBL" id="LR797823">
    <property type="protein sequence ID" value="CAB4241278.1"/>
    <property type="molecule type" value="Genomic_DNA"/>
</dbReference>
<organism evidence="1">
    <name type="scientific">uncultured Caudovirales phage</name>
    <dbReference type="NCBI Taxonomy" id="2100421"/>
    <lineage>
        <taxon>Viruses</taxon>
        <taxon>Duplodnaviria</taxon>
        <taxon>Heunggongvirae</taxon>
        <taxon>Uroviricota</taxon>
        <taxon>Caudoviricetes</taxon>
        <taxon>Peduoviridae</taxon>
        <taxon>Maltschvirus</taxon>
        <taxon>Maltschvirus maltsch</taxon>
    </lineage>
</organism>
<name>A0A6J5T8Q1_9CAUD</name>
<evidence type="ECO:0008006" key="2">
    <source>
        <dbReference type="Google" id="ProtNLM"/>
    </source>
</evidence>
<reference evidence="1" key="1">
    <citation type="submission" date="2020-05" db="EMBL/GenBank/DDBJ databases">
        <authorList>
            <person name="Chiriac C."/>
            <person name="Salcher M."/>
            <person name="Ghai R."/>
            <person name="Kavagutti S V."/>
        </authorList>
    </citation>
    <scope>NUCLEOTIDE SEQUENCE</scope>
</reference>
<accession>A0A6J5T8Q1</accession>
<proteinExistence type="predicted"/>
<evidence type="ECO:0000313" key="1">
    <source>
        <dbReference type="EMBL" id="CAB4241278.1"/>
    </source>
</evidence>
<protein>
    <recommendedName>
        <fullName evidence="2">Terminase small subunit</fullName>
    </recommendedName>
</protein>
<sequence length="188" mass="21076">MAGTKLKRRSRTKTGGSGWWSDKHKLKVVETYLRLGSAPKTEIATGVPQDTIRHWKMTPWWKEIATRLEEENKGVTDQKLTTLLDKSLAGLEDRIDNGDTVFDQKTGQMMLKPVSASVLVKVASTVFDKRNTLREQTADLSVQKSVNERLSNLLKQFATKGTDTTKPVVEATDVAFVEIIKEIDSTNQ</sequence>